<dbReference type="PANTHER" id="PTHR47170">
    <property type="entry name" value="MALONYL-COA ACP TRANSACYLASE, ACP-BINDING"/>
    <property type="match status" value="1"/>
</dbReference>
<dbReference type="FunCoup" id="E4Y162">
    <property type="interactions" value="213"/>
</dbReference>
<dbReference type="Gene3D" id="3.40.366.10">
    <property type="entry name" value="Malonyl-Coenzyme A Acyl Carrier Protein, domain 2"/>
    <property type="match status" value="1"/>
</dbReference>
<dbReference type="AlphaFoldDB" id="E4Y162"/>
<evidence type="ECO:0000313" key="2">
    <source>
        <dbReference type="Proteomes" id="UP000001307"/>
    </source>
</evidence>
<organism evidence="1">
    <name type="scientific">Oikopleura dioica</name>
    <name type="common">Tunicate</name>
    <dbReference type="NCBI Taxonomy" id="34765"/>
    <lineage>
        <taxon>Eukaryota</taxon>
        <taxon>Metazoa</taxon>
        <taxon>Chordata</taxon>
        <taxon>Tunicata</taxon>
        <taxon>Appendicularia</taxon>
        <taxon>Copelata</taxon>
        <taxon>Oikopleuridae</taxon>
        <taxon>Oikopleura</taxon>
    </lineage>
</organism>
<sequence>MVNGQIWRRVVRTSSLRNNSELAQKGRKLNRFSGEERQELSSKRYDGRYIIDESNRGAWKLEMLNEYKPDDSIVLFSGKRRNFPGIGRRYLTSTDFQDITSIPKELYRSDNVYSQTDFRAQTFVNLAMNLCAYREFYSTDSRFSKLKIAIGFGIGELAALVVSNLITTEDAFAIASFLCDEVAASEKEMQTHAAICSVKNRHKVNLACHDARDYVAKTRGFTLEDALLIPEHEEYGVPTTVDVAAKIDRYNILIAGHPVGIQYIARQANKYNIQNVQVIPHYPALNTMHYQRSADKLSNLLSELEAGEPFLDVWNFANLNSKSKPFNLYQSVDLYSPKNLQYLLPKTLFSRQILWQNMINALVNYKNKEGKMDYTKTPTVIELGQGGSFGLSLRDIYGYELVKQDKYRWLDVGESEEYKKQHQQLLTRTGFSKFFSIRFYLVKRKQLDL</sequence>
<evidence type="ECO:0008006" key="3">
    <source>
        <dbReference type="Google" id="ProtNLM"/>
    </source>
</evidence>
<accession>E4Y162</accession>
<evidence type="ECO:0000313" key="1">
    <source>
        <dbReference type="EMBL" id="CBY15609.1"/>
    </source>
</evidence>
<dbReference type="PANTHER" id="PTHR47170:SF2">
    <property type="entry name" value="MALONYL-COA:ACP TRANSACYLASE (MAT) DOMAIN-CONTAINING PROTEIN"/>
    <property type="match status" value="1"/>
</dbReference>
<proteinExistence type="predicted"/>
<dbReference type="InParanoid" id="E4Y162"/>
<gene>
    <name evidence="1" type="ORF">GSOID_T00013908001</name>
</gene>
<dbReference type="OrthoDB" id="541883at2759"/>
<dbReference type="Proteomes" id="UP000001307">
    <property type="component" value="Unassembled WGS sequence"/>
</dbReference>
<dbReference type="Gene3D" id="3.30.70.250">
    <property type="entry name" value="Malonyl-CoA ACP transacylase, ACP-binding"/>
    <property type="match status" value="1"/>
</dbReference>
<dbReference type="InterPro" id="IPR001227">
    <property type="entry name" value="Ac_transferase_dom_sf"/>
</dbReference>
<dbReference type="GO" id="GO:0016740">
    <property type="term" value="F:transferase activity"/>
    <property type="evidence" value="ECO:0007669"/>
    <property type="project" value="InterPro"/>
</dbReference>
<protein>
    <recommendedName>
        <fullName evidence="3">Malonyl-CoA:ACP transacylase (MAT) domain-containing protein</fullName>
    </recommendedName>
</protein>
<name>E4Y162_OIKDI</name>
<keyword evidence="2" id="KW-1185">Reference proteome</keyword>
<reference evidence="1" key="1">
    <citation type="journal article" date="2010" name="Science">
        <title>Plasticity of animal genome architecture unmasked by rapid evolution of a pelagic tunicate.</title>
        <authorList>
            <person name="Denoeud F."/>
            <person name="Henriet S."/>
            <person name="Mungpakdee S."/>
            <person name="Aury J.M."/>
            <person name="Da Silva C."/>
            <person name="Brinkmann H."/>
            <person name="Mikhaleva J."/>
            <person name="Olsen L.C."/>
            <person name="Jubin C."/>
            <person name="Canestro C."/>
            <person name="Bouquet J.M."/>
            <person name="Danks G."/>
            <person name="Poulain J."/>
            <person name="Campsteijn C."/>
            <person name="Adamski M."/>
            <person name="Cross I."/>
            <person name="Yadetie F."/>
            <person name="Muffato M."/>
            <person name="Louis A."/>
            <person name="Butcher S."/>
            <person name="Tsagkogeorga G."/>
            <person name="Konrad A."/>
            <person name="Singh S."/>
            <person name="Jensen M.F."/>
            <person name="Cong E.H."/>
            <person name="Eikeseth-Otteraa H."/>
            <person name="Noel B."/>
            <person name="Anthouard V."/>
            <person name="Porcel B.M."/>
            <person name="Kachouri-Lafond R."/>
            <person name="Nishino A."/>
            <person name="Ugolini M."/>
            <person name="Chourrout P."/>
            <person name="Nishida H."/>
            <person name="Aasland R."/>
            <person name="Huzurbazar S."/>
            <person name="Westhof E."/>
            <person name="Delsuc F."/>
            <person name="Lehrach H."/>
            <person name="Reinhardt R."/>
            <person name="Weissenbach J."/>
            <person name="Roy S.W."/>
            <person name="Artiguenave F."/>
            <person name="Postlethwait J.H."/>
            <person name="Manak J.R."/>
            <person name="Thompson E.M."/>
            <person name="Jaillon O."/>
            <person name="Du Pasquier L."/>
            <person name="Boudinot P."/>
            <person name="Liberles D.A."/>
            <person name="Volff J.N."/>
            <person name="Philippe H."/>
            <person name="Lenhard B."/>
            <person name="Roest Crollius H."/>
            <person name="Wincker P."/>
            <person name="Chourrout D."/>
        </authorList>
    </citation>
    <scope>NUCLEOTIDE SEQUENCE [LARGE SCALE GENOMIC DNA]</scope>
</reference>
<dbReference type="EMBL" id="FN653576">
    <property type="protein sequence ID" value="CBY15609.1"/>
    <property type="molecule type" value="Genomic_DNA"/>
</dbReference>
<dbReference type="InterPro" id="IPR052760">
    <property type="entry name" value="Mitochondrial_malonyltrans"/>
</dbReference>